<keyword evidence="2" id="KW-1185">Reference proteome</keyword>
<evidence type="ECO:0000313" key="1">
    <source>
        <dbReference type="EMBL" id="MDV0444055.1"/>
    </source>
</evidence>
<dbReference type="EMBL" id="JAWDKB010000005">
    <property type="protein sequence ID" value="MDV0444055.1"/>
    <property type="molecule type" value="Genomic_DNA"/>
</dbReference>
<organism evidence="1 2">
    <name type="scientific">Methanorbis rubei</name>
    <dbReference type="NCBI Taxonomy" id="3028300"/>
    <lineage>
        <taxon>Archaea</taxon>
        <taxon>Methanobacteriati</taxon>
        <taxon>Methanobacteriota</taxon>
        <taxon>Stenosarchaea group</taxon>
        <taxon>Methanomicrobia</taxon>
        <taxon>Methanomicrobiales</taxon>
        <taxon>Methanocorpusculaceae</taxon>
        <taxon>Methanorbis</taxon>
    </lineage>
</organism>
<reference evidence="1 2" key="1">
    <citation type="submission" date="2023-06" db="EMBL/GenBank/DDBJ databases">
        <title>Genome sequence of Methancorpusculaceae sp. Cs1.</title>
        <authorList>
            <person name="Protasov E."/>
            <person name="Platt K."/>
            <person name="Poehlein A."/>
            <person name="Daniel R."/>
            <person name="Brune A."/>
        </authorList>
    </citation>
    <scope>NUCLEOTIDE SEQUENCE [LARGE SCALE GENOMIC DNA]</scope>
    <source>
        <strain evidence="1 2">Cs1</strain>
    </source>
</reference>
<proteinExistence type="predicted"/>
<gene>
    <name evidence="1" type="ORF">McpCs1_14460</name>
</gene>
<name>A0AAE4MFP0_9EURY</name>
<dbReference type="RefSeq" id="WP_338096558.1">
    <property type="nucleotide sequence ID" value="NZ_JAWDKB010000005.1"/>
</dbReference>
<sequence>MCTDIDYFDDTYFYIKDTPFPNFVIYPSTSKGFIQIRLNGDDTLSYCVSKEKYLSGWSAYYYGRRITRHTDSAPGTMLTEGSVETSLREILSEGYMAYPEKKFTAMDHELAEKCVSEIVGYLKLSGIDDPIWICECKHVPPYGHSNSFEPRIQSREKKRLFFEMGGRYYIVTSEKIAEMGTMEMNSSGKAYEFKNVIQLPVYGLVYEGVVSYPRLRRFTEVDEGAAENFMKIMKECFPMRSPHYVVWMHEIEFLSQKKLEARVRGYW</sequence>
<dbReference type="Proteomes" id="UP001283212">
    <property type="component" value="Unassembled WGS sequence"/>
</dbReference>
<evidence type="ECO:0000313" key="2">
    <source>
        <dbReference type="Proteomes" id="UP001283212"/>
    </source>
</evidence>
<accession>A0AAE4MFP0</accession>
<comment type="caution">
    <text evidence="1">The sequence shown here is derived from an EMBL/GenBank/DDBJ whole genome shotgun (WGS) entry which is preliminary data.</text>
</comment>
<dbReference type="AlphaFoldDB" id="A0AAE4MFP0"/>
<protein>
    <submittedName>
        <fullName evidence="1">Uncharacterized protein</fullName>
    </submittedName>
</protein>